<organism evidence="1">
    <name type="scientific">freshwater metagenome</name>
    <dbReference type="NCBI Taxonomy" id="449393"/>
    <lineage>
        <taxon>unclassified sequences</taxon>
        <taxon>metagenomes</taxon>
        <taxon>ecological metagenomes</taxon>
    </lineage>
</organism>
<sequence length="151" mass="17351">MLGAEQAHVEVVEHSGRCGEKCLHLVERQLDRASGVESKRLECVDMHADELAGRLNTRAQTRYMLWLSGDIARQRIFFYDIACGAPPLRLVDIEEFEREPPWVVGLDRQVQPQLRCHNGHAERSIEFVFEGVRKFVERAHVVGAVEHVPRR</sequence>
<reference evidence="1" key="1">
    <citation type="submission" date="2020-05" db="EMBL/GenBank/DDBJ databases">
        <authorList>
            <person name="Chiriac C."/>
            <person name="Salcher M."/>
            <person name="Ghai R."/>
            <person name="Kavagutti S V."/>
        </authorList>
    </citation>
    <scope>NUCLEOTIDE SEQUENCE</scope>
</reference>
<protein>
    <submittedName>
        <fullName evidence="1">Unannotated protein</fullName>
    </submittedName>
</protein>
<evidence type="ECO:0000313" key="1">
    <source>
        <dbReference type="EMBL" id="CAB4702333.1"/>
    </source>
</evidence>
<dbReference type="EMBL" id="CAEZXM010000258">
    <property type="protein sequence ID" value="CAB4702333.1"/>
    <property type="molecule type" value="Genomic_DNA"/>
</dbReference>
<accession>A0A6J6PYS6</accession>
<proteinExistence type="predicted"/>
<name>A0A6J6PYS6_9ZZZZ</name>
<gene>
    <name evidence="1" type="ORF">UFOPK2366_01322</name>
</gene>
<dbReference type="AlphaFoldDB" id="A0A6J6PYS6"/>